<comment type="caution">
    <text evidence="4">The sequence shown here is derived from an EMBL/GenBank/DDBJ whole genome shotgun (WGS) entry which is preliminary data.</text>
</comment>
<dbReference type="PANTHER" id="PTHR34236:SF1">
    <property type="entry name" value="DIMETHYL SULFOXIDE REDUCTASE TRANSCRIPTIONAL ACTIVATOR"/>
    <property type="match status" value="1"/>
</dbReference>
<name>M0DCU6_HALPD</name>
<evidence type="ECO:0000313" key="4">
    <source>
        <dbReference type="EMBL" id="ELZ32537.1"/>
    </source>
</evidence>
<dbReference type="Proteomes" id="UP000011513">
    <property type="component" value="Unassembled WGS sequence"/>
</dbReference>
<evidence type="ECO:0000256" key="2">
    <source>
        <dbReference type="ARBA" id="ARBA00023163"/>
    </source>
</evidence>
<dbReference type="EMBL" id="AOIV01000011">
    <property type="protein sequence ID" value="ELZ32537.1"/>
    <property type="molecule type" value="Genomic_DNA"/>
</dbReference>
<keyword evidence="1" id="KW-0805">Transcription regulation</keyword>
<dbReference type="Pfam" id="PF04967">
    <property type="entry name" value="HTH_10"/>
    <property type="match status" value="1"/>
</dbReference>
<keyword evidence="5" id="KW-1185">Reference proteome</keyword>
<dbReference type="InterPro" id="IPR007050">
    <property type="entry name" value="HTH_bacterioopsin"/>
</dbReference>
<evidence type="ECO:0000313" key="5">
    <source>
        <dbReference type="Proteomes" id="UP000011513"/>
    </source>
</evidence>
<dbReference type="PANTHER" id="PTHR34236">
    <property type="entry name" value="DIMETHYL SULFOXIDE REDUCTASE TRANSCRIPTIONAL ACTIVATOR"/>
    <property type="match status" value="1"/>
</dbReference>
<proteinExistence type="predicted"/>
<dbReference type="RefSeq" id="WP_008385240.1">
    <property type="nucleotide sequence ID" value="NZ_AOIV01000011.1"/>
</dbReference>
<reference evidence="4 5" key="1">
    <citation type="journal article" date="2014" name="PLoS Genet.">
        <title>Phylogenetically driven sequencing of extremely halophilic archaea reveals strategies for static and dynamic osmo-response.</title>
        <authorList>
            <person name="Becker E.A."/>
            <person name="Seitzer P.M."/>
            <person name="Tritt A."/>
            <person name="Larsen D."/>
            <person name="Krusor M."/>
            <person name="Yao A.I."/>
            <person name="Wu D."/>
            <person name="Madern D."/>
            <person name="Eisen J.A."/>
            <person name="Darling A.E."/>
            <person name="Facciotti M.T."/>
        </authorList>
    </citation>
    <scope>NUCLEOTIDE SEQUENCE [LARGE SCALE GENOMIC DNA]</scope>
    <source>
        <strain evidence="4 5">JCM 14848</strain>
    </source>
</reference>
<evidence type="ECO:0000256" key="1">
    <source>
        <dbReference type="ARBA" id="ARBA00023015"/>
    </source>
</evidence>
<keyword evidence="4" id="KW-0238">DNA-binding</keyword>
<dbReference type="InParanoid" id="M0DCU6"/>
<dbReference type="AlphaFoldDB" id="M0DCU6"/>
<feature type="domain" description="HTH bat-type" evidence="3">
    <location>
        <begin position="150"/>
        <end position="202"/>
    </location>
</feature>
<dbReference type="OrthoDB" id="51502at2157"/>
<accession>M0DCU6</accession>
<organism evidence="4 5">
    <name type="scientific">Halogeometricum pallidum JCM 14848</name>
    <dbReference type="NCBI Taxonomy" id="1227487"/>
    <lineage>
        <taxon>Archaea</taxon>
        <taxon>Methanobacteriati</taxon>
        <taxon>Methanobacteriota</taxon>
        <taxon>Stenosarchaea group</taxon>
        <taxon>Halobacteria</taxon>
        <taxon>Halobacteriales</taxon>
        <taxon>Haloferacaceae</taxon>
        <taxon>Halogeometricum</taxon>
    </lineage>
</organism>
<keyword evidence="2" id="KW-0804">Transcription</keyword>
<protein>
    <submittedName>
        <fullName evidence="4">DNA-binding protein</fullName>
    </submittedName>
</protein>
<dbReference type="PATRIC" id="fig|1227487.5.peg.1415"/>
<dbReference type="GO" id="GO:0003677">
    <property type="term" value="F:DNA binding"/>
    <property type="evidence" value="ECO:0007669"/>
    <property type="project" value="UniProtKB-KW"/>
</dbReference>
<gene>
    <name evidence="4" type="ORF">C474_06947</name>
</gene>
<sequence length="218" mass="24151">MPRANLTLTIPEGVWIGDVTRAHPDAGVRILAALTGDDAGVGLAEITAADLEDIVADVRGSDSVVELDVLQRYEDTVLVQFETTMPLLLFPVQDSGVPLTMPFTIRNGRAEWELTAPQRRLSELGTQLDEFGIPFTVNEIRQEIEPEQLLTDRQLRLVRAAVENGYYDTPRKCSLTELADRVDLAKSTCSETLHRAEETVMKRFLAELEETGSESSLP</sequence>
<evidence type="ECO:0000259" key="3">
    <source>
        <dbReference type="Pfam" id="PF04967"/>
    </source>
</evidence>
<dbReference type="eggNOG" id="arCOG02271">
    <property type="taxonomic scope" value="Archaea"/>
</dbReference>